<organism evidence="1">
    <name type="scientific">marine sediment metagenome</name>
    <dbReference type="NCBI Taxonomy" id="412755"/>
    <lineage>
        <taxon>unclassified sequences</taxon>
        <taxon>metagenomes</taxon>
        <taxon>ecological metagenomes</taxon>
    </lineage>
</organism>
<protein>
    <submittedName>
        <fullName evidence="1">Uncharacterized protein</fullName>
    </submittedName>
</protein>
<sequence>MVNRGMLESCSYKRSLAKTVSGKWWVVGGKTVDSRESQIEKAVK</sequence>
<dbReference type="AlphaFoldDB" id="X0U611"/>
<proteinExistence type="predicted"/>
<name>X0U611_9ZZZZ</name>
<accession>X0U611</accession>
<gene>
    <name evidence="1" type="ORF">S01H1_36003</name>
</gene>
<reference evidence="1" key="1">
    <citation type="journal article" date="2014" name="Front. Microbiol.">
        <title>High frequency of phylogenetically diverse reductive dehalogenase-homologous genes in deep subseafloor sedimentary metagenomes.</title>
        <authorList>
            <person name="Kawai M."/>
            <person name="Futagami T."/>
            <person name="Toyoda A."/>
            <person name="Takaki Y."/>
            <person name="Nishi S."/>
            <person name="Hori S."/>
            <person name="Arai W."/>
            <person name="Tsubouchi T."/>
            <person name="Morono Y."/>
            <person name="Uchiyama I."/>
            <person name="Ito T."/>
            <person name="Fujiyama A."/>
            <person name="Inagaki F."/>
            <person name="Takami H."/>
        </authorList>
    </citation>
    <scope>NUCLEOTIDE SEQUENCE</scope>
    <source>
        <strain evidence="1">Expedition CK06-06</strain>
    </source>
</reference>
<dbReference type="EMBL" id="BARS01022523">
    <property type="protein sequence ID" value="GAG01194.1"/>
    <property type="molecule type" value="Genomic_DNA"/>
</dbReference>
<evidence type="ECO:0000313" key="1">
    <source>
        <dbReference type="EMBL" id="GAG01194.1"/>
    </source>
</evidence>
<comment type="caution">
    <text evidence="1">The sequence shown here is derived from an EMBL/GenBank/DDBJ whole genome shotgun (WGS) entry which is preliminary data.</text>
</comment>